<proteinExistence type="predicted"/>
<protein>
    <submittedName>
        <fullName evidence="1">Uncharacterized protein</fullName>
    </submittedName>
</protein>
<reference evidence="1 2" key="1">
    <citation type="submission" date="2019-05" db="EMBL/GenBank/DDBJ databases">
        <title>Dyadobacter AR-3-8 sp. nov., isolated from arctic soil.</title>
        <authorList>
            <person name="Chaudhary D.K."/>
        </authorList>
    </citation>
    <scope>NUCLEOTIDE SEQUENCE [LARGE SCALE GENOMIC DNA]</scope>
    <source>
        <strain evidence="1 2">AR-3-8</strain>
    </source>
</reference>
<sequence length="113" mass="12848">MGIKCITKDCPFEVVYDGPWIVTGHEAFFLKPMKPSEISQTNEQITLKIGEKRLKDLKDDDLLTIKSPESSRVQDAPNSILPFTLKVSKTVKKSIFLTCQAKHTNLYYISIDE</sequence>
<dbReference type="RefSeq" id="WP_137339403.1">
    <property type="nucleotide sequence ID" value="NZ_SZVO01000003.1"/>
</dbReference>
<comment type="caution">
    <text evidence="1">The sequence shown here is derived from an EMBL/GenBank/DDBJ whole genome shotgun (WGS) entry which is preliminary data.</text>
</comment>
<keyword evidence="2" id="KW-1185">Reference proteome</keyword>
<dbReference type="Proteomes" id="UP000304900">
    <property type="component" value="Unassembled WGS sequence"/>
</dbReference>
<dbReference type="AlphaFoldDB" id="A0A4U6D7Z9"/>
<gene>
    <name evidence="1" type="ORF">FDK13_07630</name>
</gene>
<accession>A0A4U6D7Z9</accession>
<evidence type="ECO:0000313" key="1">
    <source>
        <dbReference type="EMBL" id="TKT92675.1"/>
    </source>
</evidence>
<organism evidence="1 2">
    <name type="scientific">Dyadobacter frigoris</name>
    <dbReference type="NCBI Taxonomy" id="2576211"/>
    <lineage>
        <taxon>Bacteria</taxon>
        <taxon>Pseudomonadati</taxon>
        <taxon>Bacteroidota</taxon>
        <taxon>Cytophagia</taxon>
        <taxon>Cytophagales</taxon>
        <taxon>Spirosomataceae</taxon>
        <taxon>Dyadobacter</taxon>
    </lineage>
</organism>
<name>A0A4U6D7Z9_9BACT</name>
<dbReference type="EMBL" id="SZVO01000003">
    <property type="protein sequence ID" value="TKT92675.1"/>
    <property type="molecule type" value="Genomic_DNA"/>
</dbReference>
<evidence type="ECO:0000313" key="2">
    <source>
        <dbReference type="Proteomes" id="UP000304900"/>
    </source>
</evidence>